<reference evidence="1" key="1">
    <citation type="journal article" date="2014" name="Int. J. Syst. Evol. Microbiol.">
        <title>Complete genome sequence of Corynebacterium casei LMG S-19264T (=DSM 44701T), isolated from a smear-ripened cheese.</title>
        <authorList>
            <consortium name="US DOE Joint Genome Institute (JGI-PGF)"/>
            <person name="Walter F."/>
            <person name="Albersmeier A."/>
            <person name="Kalinowski J."/>
            <person name="Ruckert C."/>
        </authorList>
    </citation>
    <scope>NUCLEOTIDE SEQUENCE</scope>
    <source>
        <strain evidence="1">NBRC 110023</strain>
    </source>
</reference>
<dbReference type="SUPFAM" id="SSF53474">
    <property type="entry name" value="alpha/beta-Hydrolases"/>
    <property type="match status" value="1"/>
</dbReference>
<dbReference type="AlphaFoldDB" id="A0AA37SXW7"/>
<sequence length="270" mass="30086">MAVQRLEVSGDNFSPKNFVTLTVYSSHLNGRADVSVYREETNAKDLPIVVLLHGVYGSHWVWSQLGGVHDVYETLRKAGLPECILVMPSDGGHQEGSGYLPLENANYEKWVVEDVVDAVIQTQPQCSSRSSKYITGLSMGGYGAMRLGAKYPSVFSGISAHSSITKLDDFVHFVCEKTLEPMRNNSDEFNGDVFDTLCAQKEQLPPLRIDCGKDDVLFDANLTLVDKLEKTGVSFSFDSFPGEHAWEYWHEHVAKSLQFFADIEAKKLPK</sequence>
<proteinExistence type="predicted"/>
<dbReference type="Proteomes" id="UP001156601">
    <property type="component" value="Unassembled WGS sequence"/>
</dbReference>
<dbReference type="InterPro" id="IPR029058">
    <property type="entry name" value="AB_hydrolase_fold"/>
</dbReference>
<dbReference type="PANTHER" id="PTHR48098">
    <property type="entry name" value="ENTEROCHELIN ESTERASE-RELATED"/>
    <property type="match status" value="1"/>
</dbReference>
<dbReference type="InterPro" id="IPR050583">
    <property type="entry name" value="Mycobacterial_A85_antigen"/>
</dbReference>
<evidence type="ECO:0000313" key="2">
    <source>
        <dbReference type="Proteomes" id="UP001156601"/>
    </source>
</evidence>
<dbReference type="GO" id="GO:0016747">
    <property type="term" value="F:acyltransferase activity, transferring groups other than amino-acyl groups"/>
    <property type="evidence" value="ECO:0007669"/>
    <property type="project" value="TreeGrafter"/>
</dbReference>
<comment type="caution">
    <text evidence="1">The sequence shown here is derived from an EMBL/GenBank/DDBJ whole genome shotgun (WGS) entry which is preliminary data.</text>
</comment>
<dbReference type="Gene3D" id="3.40.50.1820">
    <property type="entry name" value="alpha/beta hydrolase"/>
    <property type="match status" value="1"/>
</dbReference>
<keyword evidence="2" id="KW-1185">Reference proteome</keyword>
<protein>
    <submittedName>
        <fullName evidence="1">Tributyrin esterase</fullName>
    </submittedName>
</protein>
<dbReference type="Pfam" id="PF00756">
    <property type="entry name" value="Esterase"/>
    <property type="match status" value="1"/>
</dbReference>
<evidence type="ECO:0000313" key="1">
    <source>
        <dbReference type="EMBL" id="GLR70514.1"/>
    </source>
</evidence>
<organism evidence="1 2">
    <name type="scientific">Agaribacter marinus</name>
    <dbReference type="NCBI Taxonomy" id="1431249"/>
    <lineage>
        <taxon>Bacteria</taxon>
        <taxon>Pseudomonadati</taxon>
        <taxon>Pseudomonadota</taxon>
        <taxon>Gammaproteobacteria</taxon>
        <taxon>Alteromonadales</taxon>
        <taxon>Alteromonadaceae</taxon>
        <taxon>Agaribacter</taxon>
    </lineage>
</organism>
<dbReference type="PANTHER" id="PTHR48098:SF1">
    <property type="entry name" value="DIACYLGLYCEROL ACYLTRANSFERASE_MYCOLYLTRANSFERASE AG85A"/>
    <property type="match status" value="1"/>
</dbReference>
<name>A0AA37SXW7_9ALTE</name>
<dbReference type="EMBL" id="BSOT01000005">
    <property type="protein sequence ID" value="GLR70514.1"/>
    <property type="molecule type" value="Genomic_DNA"/>
</dbReference>
<accession>A0AA37SXW7</accession>
<dbReference type="RefSeq" id="WP_284216808.1">
    <property type="nucleotide sequence ID" value="NZ_BSOT01000005.1"/>
</dbReference>
<dbReference type="InterPro" id="IPR000801">
    <property type="entry name" value="Esterase-like"/>
</dbReference>
<reference evidence="1" key="2">
    <citation type="submission" date="2023-01" db="EMBL/GenBank/DDBJ databases">
        <title>Draft genome sequence of Agaribacter marinus strain NBRC 110023.</title>
        <authorList>
            <person name="Sun Q."/>
            <person name="Mori K."/>
        </authorList>
    </citation>
    <scope>NUCLEOTIDE SEQUENCE</scope>
    <source>
        <strain evidence="1">NBRC 110023</strain>
    </source>
</reference>
<gene>
    <name evidence="1" type="ORF">GCM10007852_14220</name>
</gene>